<feature type="binding site" evidence="17">
    <location>
        <position position="97"/>
    </location>
    <ligand>
        <name>Zn(2+)</name>
        <dbReference type="ChEBI" id="CHEBI:29105"/>
    </ligand>
</feature>
<feature type="binding site" evidence="17">
    <location>
        <position position="126"/>
    </location>
    <ligand>
        <name>Mg(2+)</name>
        <dbReference type="ChEBI" id="CHEBI:18420"/>
    </ligand>
</feature>
<evidence type="ECO:0000256" key="2">
    <source>
        <dbReference type="ARBA" id="ARBA00001946"/>
    </source>
</evidence>
<feature type="site" description="Stabilizes the phosphoryl group" evidence="16">
    <location>
        <position position="101"/>
    </location>
</feature>
<evidence type="ECO:0000256" key="1">
    <source>
        <dbReference type="ARBA" id="ARBA00001226"/>
    </source>
</evidence>
<comment type="cofactor">
    <cofactor evidence="2 17">
        <name>Mg(2+)</name>
        <dbReference type="ChEBI" id="CHEBI:18420"/>
    </cofactor>
</comment>
<name>A0A558DTB9_9GAMM</name>
<dbReference type="GO" id="GO:0034200">
    <property type="term" value="F:D-glycero-beta-D-manno-heptose 1,7-bisphosphate 7-phosphatase activity"/>
    <property type="evidence" value="ECO:0007669"/>
    <property type="project" value="UniProtKB-EC"/>
</dbReference>
<feature type="site" description="Contributes to substrate recognition" evidence="16">
    <location>
        <position position="100"/>
    </location>
</feature>
<evidence type="ECO:0000256" key="9">
    <source>
        <dbReference type="ARBA" id="ARBA00022801"/>
    </source>
</evidence>
<evidence type="ECO:0000256" key="15">
    <source>
        <dbReference type="PIRSR" id="PIRSR004682-1"/>
    </source>
</evidence>
<dbReference type="InterPro" id="IPR023214">
    <property type="entry name" value="HAD_sf"/>
</dbReference>
<dbReference type="GO" id="GO:0005737">
    <property type="term" value="C:cytoplasm"/>
    <property type="evidence" value="ECO:0007669"/>
    <property type="project" value="UniProtKB-SubCell"/>
</dbReference>
<evidence type="ECO:0000256" key="3">
    <source>
        <dbReference type="ARBA" id="ARBA00001947"/>
    </source>
</evidence>
<dbReference type="GO" id="GO:0046872">
    <property type="term" value="F:metal ion binding"/>
    <property type="evidence" value="ECO:0007669"/>
    <property type="project" value="UniProtKB-KW"/>
</dbReference>
<comment type="subunit">
    <text evidence="6">Monomer.</text>
</comment>
<evidence type="ECO:0000256" key="8">
    <source>
        <dbReference type="ARBA" id="ARBA00022723"/>
    </source>
</evidence>
<evidence type="ECO:0000256" key="17">
    <source>
        <dbReference type="PIRSR" id="PIRSR004682-4"/>
    </source>
</evidence>
<comment type="caution">
    <text evidence="18">The sequence shown here is derived from an EMBL/GenBank/DDBJ whole genome shotgun (WGS) entry which is preliminary data.</text>
</comment>
<feature type="site" description="Stabilizes the phosphoryl group" evidence="16">
    <location>
        <position position="50"/>
    </location>
</feature>
<evidence type="ECO:0000313" key="19">
    <source>
        <dbReference type="Proteomes" id="UP000316649"/>
    </source>
</evidence>
<evidence type="ECO:0000256" key="13">
    <source>
        <dbReference type="ARBA" id="ARBA00061616"/>
    </source>
</evidence>
<comment type="cofactor">
    <cofactor evidence="3 17">
        <name>Zn(2+)</name>
        <dbReference type="ChEBI" id="CHEBI:29105"/>
    </cofactor>
</comment>
<keyword evidence="11 17" id="KW-0460">Magnesium</keyword>
<dbReference type="NCBIfam" id="TIGR01662">
    <property type="entry name" value="HAD-SF-IIIA"/>
    <property type="match status" value="1"/>
</dbReference>
<evidence type="ECO:0000256" key="14">
    <source>
        <dbReference type="PIRNR" id="PIRNR004682"/>
    </source>
</evidence>
<feature type="binding site" evidence="17">
    <location>
        <position position="91"/>
    </location>
    <ligand>
        <name>Zn(2+)</name>
        <dbReference type="ChEBI" id="CHEBI:29105"/>
    </ligand>
</feature>
<evidence type="ECO:0000256" key="10">
    <source>
        <dbReference type="ARBA" id="ARBA00022833"/>
    </source>
</evidence>
<dbReference type="Proteomes" id="UP000316649">
    <property type="component" value="Unassembled WGS sequence"/>
</dbReference>
<feature type="active site" description="Proton donor" evidence="15">
    <location>
        <position position="9"/>
    </location>
</feature>
<evidence type="ECO:0000256" key="16">
    <source>
        <dbReference type="PIRSR" id="PIRSR004682-3"/>
    </source>
</evidence>
<evidence type="ECO:0000256" key="12">
    <source>
        <dbReference type="ARBA" id="ARBA00023277"/>
    </source>
</evidence>
<proteinExistence type="inferred from homology"/>
<keyword evidence="9 14" id="KW-0378">Hydrolase</keyword>
<accession>A0A558DTB9</accession>
<keyword evidence="12 14" id="KW-0119">Carbohydrate metabolism</keyword>
<feature type="binding site" evidence="17">
    <location>
        <position position="9"/>
    </location>
    <ligand>
        <name>Mg(2+)</name>
        <dbReference type="ChEBI" id="CHEBI:18420"/>
    </ligand>
</feature>
<comment type="similarity">
    <text evidence="13 14">Belongs to the gmhB family.</text>
</comment>
<dbReference type="PANTHER" id="PTHR42891">
    <property type="entry name" value="D-GLYCERO-BETA-D-MANNO-HEPTOSE-1,7-BISPHOSPHATE 7-PHOSPHATASE"/>
    <property type="match status" value="1"/>
</dbReference>
<keyword evidence="19" id="KW-1185">Reference proteome</keyword>
<comment type="pathway">
    <text evidence="5">Nucleotide-sugar biosynthesis; ADP-L-glycero-beta-D-manno-heptose biosynthesis; ADP-L-glycero-beta-D-manno-heptose from D-glycero-beta-D-manno-heptose 7-phosphate: step 2/4.</text>
</comment>
<evidence type="ECO:0000313" key="18">
    <source>
        <dbReference type="EMBL" id="TVO76849.1"/>
    </source>
</evidence>
<evidence type="ECO:0000256" key="4">
    <source>
        <dbReference type="ARBA" id="ARBA00004496"/>
    </source>
</evidence>
<dbReference type="InterPro" id="IPR006549">
    <property type="entry name" value="HAD-SF_hydro_IIIA"/>
</dbReference>
<sequence>MKLIILDRDGVINEDSDEFIKTPEEWHPIVGSLAAIARLNQAGYRVVIATNQSGLARGLLSIDDLNAIHNKLLRSLAGEGGQIQGIFYCPHGSKDKCDCRKPLPGLLKQISERFYADLSGVPCIGDSLRDLQSAAAVGARPILVKTGKGERTLAHPDLDPSIPIYNNLSDAVDALLHEESVSQ</sequence>
<dbReference type="FunFam" id="3.40.50.1000:FF:000168">
    <property type="entry name" value="D,D-heptose 1,7-bisphosphate phosphatase"/>
    <property type="match status" value="1"/>
</dbReference>
<dbReference type="Gene3D" id="3.40.50.1000">
    <property type="entry name" value="HAD superfamily/HAD-like"/>
    <property type="match status" value="1"/>
</dbReference>
<evidence type="ECO:0000256" key="11">
    <source>
        <dbReference type="ARBA" id="ARBA00022842"/>
    </source>
</evidence>
<dbReference type="RefSeq" id="WP_144357978.1">
    <property type="nucleotide sequence ID" value="NZ_VMNH01000005.1"/>
</dbReference>
<dbReference type="PANTHER" id="PTHR42891:SF1">
    <property type="entry name" value="D-GLYCERO-BETA-D-MANNO-HEPTOSE-1,7-BISPHOSPHATE 7-PHOSPHATASE"/>
    <property type="match status" value="1"/>
</dbReference>
<feature type="binding site" evidence="17">
    <location>
        <position position="89"/>
    </location>
    <ligand>
        <name>Zn(2+)</name>
        <dbReference type="ChEBI" id="CHEBI:29105"/>
    </ligand>
</feature>
<comment type="catalytic activity">
    <reaction evidence="1">
        <text>D-glycero-beta-D-manno-heptose 1,7-bisphosphate + H2O = D-glycero-beta-D-manno-heptose 1-phosphate + phosphate</text>
        <dbReference type="Rhea" id="RHEA:28518"/>
        <dbReference type="ChEBI" id="CHEBI:15377"/>
        <dbReference type="ChEBI" id="CHEBI:43474"/>
        <dbReference type="ChEBI" id="CHEBI:60208"/>
        <dbReference type="ChEBI" id="CHEBI:61593"/>
        <dbReference type="EC" id="3.1.3.82"/>
    </reaction>
</comment>
<organism evidence="18 19">
    <name type="scientific">Sedimenticola selenatireducens</name>
    <dbReference type="NCBI Taxonomy" id="191960"/>
    <lineage>
        <taxon>Bacteria</taxon>
        <taxon>Pseudomonadati</taxon>
        <taxon>Pseudomonadota</taxon>
        <taxon>Gammaproteobacteria</taxon>
        <taxon>Chromatiales</taxon>
        <taxon>Sedimenticolaceae</taxon>
        <taxon>Sedimenticola</taxon>
    </lineage>
</organism>
<dbReference type="OrthoDB" id="9781367at2"/>
<reference evidence="18 19" key="1">
    <citation type="submission" date="2019-07" db="EMBL/GenBank/DDBJ databases">
        <title>The pathways for chlorine oxyanion respiration interact through the shared metabolite chlorate.</title>
        <authorList>
            <person name="Barnum T.P."/>
            <person name="Cheng Y."/>
            <person name="Hill K.A."/>
            <person name="Lucas L.N."/>
            <person name="Carlson H.K."/>
            <person name="Coates J.D."/>
        </authorList>
    </citation>
    <scope>NUCLEOTIDE SEQUENCE [LARGE SCALE GENOMIC DNA]</scope>
    <source>
        <strain evidence="18 19">BK-1</strain>
    </source>
</reference>
<dbReference type="InterPro" id="IPR036412">
    <property type="entry name" value="HAD-like_sf"/>
</dbReference>
<feature type="active site" description="Nucleophile" evidence="15">
    <location>
        <position position="7"/>
    </location>
</feature>
<keyword evidence="7 14" id="KW-0963">Cytoplasm</keyword>
<dbReference type="AlphaFoldDB" id="A0A558DTB9"/>
<feature type="binding site" evidence="17">
    <location>
        <position position="99"/>
    </location>
    <ligand>
        <name>Zn(2+)</name>
        <dbReference type="ChEBI" id="CHEBI:29105"/>
    </ligand>
</feature>
<dbReference type="InterPro" id="IPR006543">
    <property type="entry name" value="Histidinol-phos"/>
</dbReference>
<dbReference type="NCBIfam" id="NF006506">
    <property type="entry name" value="PRK08942.1"/>
    <property type="match status" value="1"/>
</dbReference>
<dbReference type="NCBIfam" id="TIGR01656">
    <property type="entry name" value="Histidinol-ppas"/>
    <property type="match status" value="1"/>
</dbReference>
<dbReference type="SUPFAM" id="SSF56784">
    <property type="entry name" value="HAD-like"/>
    <property type="match status" value="1"/>
</dbReference>
<keyword evidence="10 17" id="KW-0862">Zinc</keyword>
<dbReference type="GO" id="GO:0005975">
    <property type="term" value="P:carbohydrate metabolic process"/>
    <property type="evidence" value="ECO:0007669"/>
    <property type="project" value="InterPro"/>
</dbReference>
<evidence type="ECO:0000256" key="6">
    <source>
        <dbReference type="ARBA" id="ARBA00011245"/>
    </source>
</evidence>
<dbReference type="PIRSF" id="PIRSF004682">
    <property type="entry name" value="GmhB"/>
    <property type="match status" value="1"/>
</dbReference>
<comment type="subcellular location">
    <subcellularLocation>
        <location evidence="4 14">Cytoplasm</location>
    </subcellularLocation>
</comment>
<dbReference type="EMBL" id="VMNH01000005">
    <property type="protein sequence ID" value="TVO76849.1"/>
    <property type="molecule type" value="Genomic_DNA"/>
</dbReference>
<protein>
    <recommendedName>
        <fullName evidence="14">D,D-heptose 1,7-bisphosphate phosphatase</fullName>
        <ecNumber evidence="14">3.1.3.-</ecNumber>
    </recommendedName>
</protein>
<gene>
    <name evidence="18" type="primary">gmhB</name>
    <name evidence="18" type="ORF">FHP88_05335</name>
</gene>
<dbReference type="EC" id="3.1.3.-" evidence="14"/>
<evidence type="ECO:0000256" key="5">
    <source>
        <dbReference type="ARBA" id="ARBA00004708"/>
    </source>
</evidence>
<keyword evidence="8 17" id="KW-0479">Metal-binding</keyword>
<dbReference type="InterPro" id="IPR004446">
    <property type="entry name" value="Heptose_bisP_phosphatase"/>
</dbReference>
<evidence type="ECO:0000256" key="7">
    <source>
        <dbReference type="ARBA" id="ARBA00022490"/>
    </source>
</evidence>
<dbReference type="Pfam" id="PF13242">
    <property type="entry name" value="Hydrolase_like"/>
    <property type="match status" value="1"/>
</dbReference>
<dbReference type="CDD" id="cd07503">
    <property type="entry name" value="HAD_HisB-N"/>
    <property type="match status" value="1"/>
</dbReference>
<feature type="binding site" evidence="17">
    <location>
        <position position="7"/>
    </location>
    <ligand>
        <name>Mg(2+)</name>
        <dbReference type="ChEBI" id="CHEBI:18420"/>
    </ligand>
</feature>